<dbReference type="Proteomes" id="UP000214365">
    <property type="component" value="Unassembled WGS sequence"/>
</dbReference>
<evidence type="ECO:0000313" key="3">
    <source>
        <dbReference type="EMBL" id="OKL62521.1"/>
    </source>
</evidence>
<feature type="compositionally biased region" description="Basic and acidic residues" evidence="1">
    <location>
        <begin position="255"/>
        <end position="279"/>
    </location>
</feature>
<feature type="domain" description="Gag1-like clamp" evidence="2">
    <location>
        <begin position="133"/>
        <end position="361"/>
    </location>
</feature>
<evidence type="ECO:0000313" key="4">
    <source>
        <dbReference type="Proteomes" id="UP000214365"/>
    </source>
</evidence>
<dbReference type="PANTHER" id="PTHR28065">
    <property type="entry name" value="FREQUENIN"/>
    <property type="match status" value="1"/>
</dbReference>
<dbReference type="InterPro" id="IPR025124">
    <property type="entry name" value="Gag1-like_clamp"/>
</dbReference>
<feature type="region of interest" description="Disordered" evidence="1">
    <location>
        <begin position="355"/>
        <end position="389"/>
    </location>
</feature>
<evidence type="ECO:0000259" key="2">
    <source>
        <dbReference type="Pfam" id="PF13259"/>
    </source>
</evidence>
<comment type="caution">
    <text evidence="3">The sequence shown here is derived from an EMBL/GenBank/DDBJ whole genome shotgun (WGS) entry which is preliminary data.</text>
</comment>
<dbReference type="AlphaFoldDB" id="A0A225ALR9"/>
<reference evidence="3 4" key="1">
    <citation type="submission" date="2015-06" db="EMBL/GenBank/DDBJ databases">
        <title>Talaromyces atroroseus IBT 11181 draft genome.</title>
        <authorList>
            <person name="Rasmussen K.B."/>
            <person name="Rasmussen S."/>
            <person name="Petersen B."/>
            <person name="Sicheritz-Ponten T."/>
            <person name="Mortensen U.H."/>
            <person name="Thrane U."/>
        </authorList>
    </citation>
    <scope>NUCLEOTIDE SEQUENCE [LARGE SCALE GENOMIC DNA]</scope>
    <source>
        <strain evidence="3 4">IBT 11181</strain>
    </source>
</reference>
<feature type="compositionally biased region" description="Low complexity" evidence="1">
    <location>
        <begin position="195"/>
        <end position="204"/>
    </location>
</feature>
<name>A0A225ALR9_TALAT</name>
<dbReference type="EMBL" id="LFMY01000003">
    <property type="protein sequence ID" value="OKL62521.1"/>
    <property type="molecule type" value="Genomic_DNA"/>
</dbReference>
<gene>
    <name evidence="3" type="ORF">UA08_02927</name>
</gene>
<feature type="region of interest" description="Disordered" evidence="1">
    <location>
        <begin position="432"/>
        <end position="476"/>
    </location>
</feature>
<accession>A0A225ALR9</accession>
<dbReference type="OrthoDB" id="5422958at2759"/>
<protein>
    <recommendedName>
        <fullName evidence="2">Gag1-like clamp domain-containing protein</fullName>
    </recommendedName>
</protein>
<sequence>MATNTSSSTSVFPTFRRKSVSKAADAEAKQKREIAVREAKQHVRDVVRADWAFDAPCTLWSSSPTSSSLLSKTAALATATATASVSNIQSGTDVRANIVQWRMREPGSSSESDSELDTHVRNASECVSAKADPYRFEGPDAIKSTILERGRRRRADLEQEMKWNPGLRFFTERRDTWTGAKIRRSVVQRRRRRASANLQSSSLSPKEGDEVTTPSLSRNAEGNSNVDVRANFNSLEKSSSPVRLSTDLLEDLALSEEKSRNTTTTTEEKDDAHSDRYDLDGDDADSDDNENYDYDSDDSMIPVMEPFIADSNYVRSSITPAIYASLYSKVIVQGLTPTIPINLSDITRTLVAGWKSDGQWPPKPTVPPPGSDVPVRRKGKGQFSSKNDNVTVDGVVSGGLLPPAGRKPSFSNQATNAVKKVLALSSHSFHLRRSSRDSTEVASPTLRRTSAADGSVADAPLVEVETRHPHGFKKPA</sequence>
<feature type="compositionally biased region" description="Acidic residues" evidence="1">
    <location>
        <begin position="280"/>
        <end position="298"/>
    </location>
</feature>
<dbReference type="RefSeq" id="XP_020122642.1">
    <property type="nucleotide sequence ID" value="XM_020265022.1"/>
</dbReference>
<dbReference type="InterPro" id="IPR053274">
    <property type="entry name" value="Fluconazole_resistance"/>
</dbReference>
<dbReference type="Pfam" id="PF13259">
    <property type="entry name" value="clamp_Gag1-like"/>
    <property type="match status" value="1"/>
</dbReference>
<keyword evidence="4" id="KW-1185">Reference proteome</keyword>
<organism evidence="3 4">
    <name type="scientific">Talaromyces atroroseus</name>
    <dbReference type="NCBI Taxonomy" id="1441469"/>
    <lineage>
        <taxon>Eukaryota</taxon>
        <taxon>Fungi</taxon>
        <taxon>Dikarya</taxon>
        <taxon>Ascomycota</taxon>
        <taxon>Pezizomycotina</taxon>
        <taxon>Eurotiomycetes</taxon>
        <taxon>Eurotiomycetidae</taxon>
        <taxon>Eurotiales</taxon>
        <taxon>Trichocomaceae</taxon>
        <taxon>Talaromyces</taxon>
        <taxon>Talaromyces sect. Trachyspermi</taxon>
    </lineage>
</organism>
<dbReference type="STRING" id="1441469.A0A225ALR9"/>
<feature type="compositionally biased region" description="Pro residues" evidence="1">
    <location>
        <begin position="361"/>
        <end position="371"/>
    </location>
</feature>
<feature type="region of interest" description="Disordered" evidence="1">
    <location>
        <begin position="188"/>
        <end position="224"/>
    </location>
</feature>
<dbReference type="GeneID" id="31002682"/>
<proteinExistence type="predicted"/>
<dbReference type="PANTHER" id="PTHR28065:SF1">
    <property type="entry name" value="DUF4050 DOMAIN-CONTAINING PROTEIN"/>
    <property type="match status" value="1"/>
</dbReference>
<feature type="region of interest" description="Disordered" evidence="1">
    <location>
        <begin position="255"/>
        <end position="298"/>
    </location>
</feature>
<evidence type="ECO:0000256" key="1">
    <source>
        <dbReference type="SAM" id="MobiDB-lite"/>
    </source>
</evidence>
<feature type="compositionally biased region" description="Polar residues" evidence="1">
    <location>
        <begin position="212"/>
        <end position="224"/>
    </location>
</feature>